<dbReference type="AlphaFoldDB" id="A0A3R6DUP5"/>
<dbReference type="Proteomes" id="UP000286501">
    <property type="component" value="Unassembled WGS sequence"/>
</dbReference>
<comment type="caution">
    <text evidence="2">The sequence shown here is derived from an EMBL/GenBank/DDBJ whole genome shotgun (WGS) entry which is preliminary data.</text>
</comment>
<gene>
    <name evidence="2" type="ORF">DW250_12330</name>
</gene>
<reference evidence="2 3" key="1">
    <citation type="submission" date="2018-08" db="EMBL/GenBank/DDBJ databases">
        <title>A genome reference for cultivated species of the human gut microbiota.</title>
        <authorList>
            <person name="Zou Y."/>
            <person name="Xue W."/>
            <person name="Luo G."/>
        </authorList>
    </citation>
    <scope>NUCLEOTIDE SEQUENCE [LARGE SCALE GENOMIC DNA]</scope>
    <source>
        <strain evidence="2 3">AM22-1</strain>
    </source>
</reference>
<keyword evidence="1" id="KW-1133">Transmembrane helix</keyword>
<name>A0A3R6DUP5_9BACT</name>
<evidence type="ECO:0000313" key="2">
    <source>
        <dbReference type="EMBL" id="RHG63707.1"/>
    </source>
</evidence>
<protein>
    <submittedName>
        <fullName evidence="2">Uncharacterized protein</fullName>
    </submittedName>
</protein>
<feature type="transmembrane region" description="Helical" evidence="1">
    <location>
        <begin position="12"/>
        <end position="33"/>
    </location>
</feature>
<sequence length="140" mass="16530">MAQKEFRKPPRYMVGDIVYSHGFICIVCSIYPFNIDYSYDLKVIDGQSLGKICQNDIMHVHIWEEFLKKNGWTCYRSEGECFGHRWYKHQEYPFTLRYNNFLGIIGVSFNDGKDDTVMIKCVDELQHILFGLQLDSNLKI</sequence>
<proteinExistence type="predicted"/>
<dbReference type="RefSeq" id="WP_118201407.1">
    <property type="nucleotide sequence ID" value="NZ_QRIE01000017.1"/>
</dbReference>
<evidence type="ECO:0000313" key="3">
    <source>
        <dbReference type="Proteomes" id="UP000286501"/>
    </source>
</evidence>
<dbReference type="EMBL" id="QRIN01000060">
    <property type="protein sequence ID" value="RHG63707.1"/>
    <property type="molecule type" value="Genomic_DNA"/>
</dbReference>
<accession>A0A3R6DUP5</accession>
<keyword evidence="1" id="KW-0472">Membrane</keyword>
<organism evidence="2 3">
    <name type="scientific">Segatella copri</name>
    <dbReference type="NCBI Taxonomy" id="165179"/>
    <lineage>
        <taxon>Bacteria</taxon>
        <taxon>Pseudomonadati</taxon>
        <taxon>Bacteroidota</taxon>
        <taxon>Bacteroidia</taxon>
        <taxon>Bacteroidales</taxon>
        <taxon>Prevotellaceae</taxon>
        <taxon>Segatella</taxon>
    </lineage>
</organism>
<keyword evidence="1" id="KW-0812">Transmembrane</keyword>
<evidence type="ECO:0000256" key="1">
    <source>
        <dbReference type="SAM" id="Phobius"/>
    </source>
</evidence>